<evidence type="ECO:0000256" key="4">
    <source>
        <dbReference type="ARBA" id="ARBA00022734"/>
    </source>
</evidence>
<feature type="chain" id="PRO_5019569359" description="C-type lectin domain-containing protein" evidence="9">
    <location>
        <begin position="23"/>
        <end position="440"/>
    </location>
</feature>
<feature type="compositionally biased region" description="Polar residues" evidence="7">
    <location>
        <begin position="394"/>
        <end position="428"/>
    </location>
</feature>
<dbReference type="InterPro" id="IPR016186">
    <property type="entry name" value="C-type_lectin-like/link_sf"/>
</dbReference>
<evidence type="ECO:0000256" key="8">
    <source>
        <dbReference type="SAM" id="Phobius"/>
    </source>
</evidence>
<dbReference type="STRING" id="137246.A0A401S182"/>
<evidence type="ECO:0000256" key="3">
    <source>
        <dbReference type="ARBA" id="ARBA00022729"/>
    </source>
</evidence>
<feature type="domain" description="C-type lectin" evidence="10">
    <location>
        <begin position="31"/>
        <end position="157"/>
    </location>
</feature>
<evidence type="ECO:0000259" key="10">
    <source>
        <dbReference type="PROSITE" id="PS50041"/>
    </source>
</evidence>
<dbReference type="InterPro" id="IPR051505">
    <property type="entry name" value="C-type_lectin_domain"/>
</dbReference>
<dbReference type="PANTHER" id="PTHR14789:SF8">
    <property type="entry name" value="C-TYPE LECTIN DOMAIN FAMILY 14 MEMBER A PRECURSOR-RELATED"/>
    <property type="match status" value="1"/>
</dbReference>
<evidence type="ECO:0000256" key="7">
    <source>
        <dbReference type="SAM" id="MobiDB-lite"/>
    </source>
</evidence>
<dbReference type="Proteomes" id="UP000287033">
    <property type="component" value="Unassembled WGS sequence"/>
</dbReference>
<evidence type="ECO:0000256" key="1">
    <source>
        <dbReference type="ARBA" id="ARBA00004479"/>
    </source>
</evidence>
<feature type="transmembrane region" description="Helical" evidence="8">
    <location>
        <begin position="350"/>
        <end position="372"/>
    </location>
</feature>
<dbReference type="OrthoDB" id="9890094at2759"/>
<dbReference type="PANTHER" id="PTHR14789">
    <property type="entry name" value="CHONDROLECTIN VARIANT CHODLFDELTAE"/>
    <property type="match status" value="1"/>
</dbReference>
<evidence type="ECO:0000256" key="2">
    <source>
        <dbReference type="ARBA" id="ARBA00022692"/>
    </source>
</evidence>
<keyword evidence="12" id="KW-1185">Reference proteome</keyword>
<feature type="signal peptide" evidence="9">
    <location>
        <begin position="1"/>
        <end position="22"/>
    </location>
</feature>
<keyword evidence="4" id="KW-0430">Lectin</keyword>
<evidence type="ECO:0000256" key="9">
    <source>
        <dbReference type="SAM" id="SignalP"/>
    </source>
</evidence>
<dbReference type="PROSITE" id="PS50041">
    <property type="entry name" value="C_TYPE_LECTIN_2"/>
    <property type="match status" value="1"/>
</dbReference>
<comment type="subcellular location">
    <subcellularLocation>
        <location evidence="1">Membrane</location>
        <topology evidence="1">Single-pass type I membrane protein</topology>
    </subcellularLocation>
</comment>
<keyword evidence="2 8" id="KW-0812">Transmembrane</keyword>
<dbReference type="GO" id="GO:0030246">
    <property type="term" value="F:carbohydrate binding"/>
    <property type="evidence" value="ECO:0007669"/>
    <property type="project" value="UniProtKB-KW"/>
</dbReference>
<dbReference type="GO" id="GO:0005737">
    <property type="term" value="C:cytoplasm"/>
    <property type="evidence" value="ECO:0007669"/>
    <property type="project" value="TreeGrafter"/>
</dbReference>
<proteinExistence type="predicted"/>
<gene>
    <name evidence="11" type="ORF">chiPu_0002561</name>
</gene>
<evidence type="ECO:0000256" key="5">
    <source>
        <dbReference type="ARBA" id="ARBA00022989"/>
    </source>
</evidence>
<dbReference type="InterPro" id="IPR016187">
    <property type="entry name" value="CTDL_fold"/>
</dbReference>
<dbReference type="SMART" id="SM00034">
    <property type="entry name" value="CLECT"/>
    <property type="match status" value="1"/>
</dbReference>
<feature type="region of interest" description="Disordered" evidence="7">
    <location>
        <begin position="378"/>
        <end position="440"/>
    </location>
</feature>
<evidence type="ECO:0000313" key="12">
    <source>
        <dbReference type="Proteomes" id="UP000287033"/>
    </source>
</evidence>
<evidence type="ECO:0000256" key="6">
    <source>
        <dbReference type="ARBA" id="ARBA00023136"/>
    </source>
</evidence>
<evidence type="ECO:0000313" key="11">
    <source>
        <dbReference type="EMBL" id="GCC24161.1"/>
    </source>
</evidence>
<dbReference type="OMA" id="ELPNCLD"/>
<keyword evidence="3 9" id="KW-0732">Signal</keyword>
<organism evidence="11 12">
    <name type="scientific">Chiloscyllium punctatum</name>
    <name type="common">Brownbanded bambooshark</name>
    <name type="synonym">Hemiscyllium punctatum</name>
    <dbReference type="NCBI Taxonomy" id="137246"/>
    <lineage>
        <taxon>Eukaryota</taxon>
        <taxon>Metazoa</taxon>
        <taxon>Chordata</taxon>
        <taxon>Craniata</taxon>
        <taxon>Vertebrata</taxon>
        <taxon>Chondrichthyes</taxon>
        <taxon>Elasmobranchii</taxon>
        <taxon>Galeomorphii</taxon>
        <taxon>Galeoidea</taxon>
        <taxon>Orectolobiformes</taxon>
        <taxon>Hemiscylliidae</taxon>
        <taxon>Chiloscyllium</taxon>
    </lineage>
</organism>
<dbReference type="Gene3D" id="3.10.100.10">
    <property type="entry name" value="Mannose-Binding Protein A, subunit A"/>
    <property type="match status" value="1"/>
</dbReference>
<dbReference type="EMBL" id="BEZZ01000048">
    <property type="protein sequence ID" value="GCC24161.1"/>
    <property type="molecule type" value="Genomic_DNA"/>
</dbReference>
<reference evidence="11 12" key="1">
    <citation type="journal article" date="2018" name="Nat. Ecol. Evol.">
        <title>Shark genomes provide insights into elasmobranch evolution and the origin of vertebrates.</title>
        <authorList>
            <person name="Hara Y"/>
            <person name="Yamaguchi K"/>
            <person name="Onimaru K"/>
            <person name="Kadota M"/>
            <person name="Koyanagi M"/>
            <person name="Keeley SD"/>
            <person name="Tatsumi K"/>
            <person name="Tanaka K"/>
            <person name="Motone F"/>
            <person name="Kageyama Y"/>
            <person name="Nozu R"/>
            <person name="Adachi N"/>
            <person name="Nishimura O"/>
            <person name="Nakagawa R"/>
            <person name="Tanegashima C"/>
            <person name="Kiyatake I"/>
            <person name="Matsumoto R"/>
            <person name="Murakumo K"/>
            <person name="Nishida K"/>
            <person name="Terakita A"/>
            <person name="Kuratani S"/>
            <person name="Sato K"/>
            <person name="Hyodo S Kuraku.S."/>
        </authorList>
    </citation>
    <scope>NUCLEOTIDE SEQUENCE [LARGE SCALE GENOMIC DNA]</scope>
</reference>
<protein>
    <recommendedName>
        <fullName evidence="10">C-type lectin domain-containing protein</fullName>
    </recommendedName>
</protein>
<comment type="caution">
    <text evidence="11">The sequence shown here is derived from an EMBL/GenBank/DDBJ whole genome shotgun (WGS) entry which is preliminary data.</text>
</comment>
<keyword evidence="6 8" id="KW-0472">Membrane</keyword>
<accession>A0A401S182</accession>
<dbReference type="AlphaFoldDB" id="A0A401S182"/>
<dbReference type="GO" id="GO:0050772">
    <property type="term" value="P:positive regulation of axonogenesis"/>
    <property type="evidence" value="ECO:0007669"/>
    <property type="project" value="TreeGrafter"/>
</dbReference>
<dbReference type="GO" id="GO:0016020">
    <property type="term" value="C:membrane"/>
    <property type="evidence" value="ECO:0007669"/>
    <property type="project" value="UniProtKB-SubCell"/>
</dbReference>
<name>A0A401S182_CHIPU</name>
<keyword evidence="5 8" id="KW-1133">Transmembrane helix</keyword>
<dbReference type="SUPFAM" id="SSF56436">
    <property type="entry name" value="C-type lectin-like"/>
    <property type="match status" value="1"/>
</dbReference>
<dbReference type="InterPro" id="IPR001304">
    <property type="entry name" value="C-type_lectin-like"/>
</dbReference>
<sequence length="440" mass="49429">MLHSVFIALWLQNYLQNAGVRSQVTPPQFCNAGMCYSLHLDRRSFPQAKKLCEDKRGILSTMESRGEAENIRRLLENNVPAKAQLYHLWIGLHRKVKQCYYPDKPLRGFYWVNGNDHSTYSPWLGEPQRTCTHERCVQLQAILPNQLQWKTSACDKENDGFICKYQMCEHLNFEFGEVVYQKPQQSGSEFWPVVPEGSVAVISCPNGKSVVLKCDRENGKIKWSSSRSQASMCNSCWDKTNESSCQNRCFQIAGDYFCYCNKDFSMDPLQRKCVPNGNGETGFNESSRNGFIGTESVAANISVFPASTLATEPPTRPFPQPAENLTVTFPATFRDAKQGKQEAHSNATFLIYQVIVGVLVLVLLIMIVVIIIRERRRGGTHKAAPSEDGLALKSTDSVSQVNAKDSVETVNVTNENHYVETTSASENEVNAPKENGEISR</sequence>